<name>A0A0F9I9V8_9ZZZZ</name>
<sequence>MKKNLKQCERELIGHALALQTHMSYLGPLPVGKGWDKFFKACSDLRRAAVMAAGRKE</sequence>
<evidence type="ECO:0000313" key="1">
    <source>
        <dbReference type="EMBL" id="KKM24262.1"/>
    </source>
</evidence>
<comment type="caution">
    <text evidence="1">The sequence shown here is derived from an EMBL/GenBank/DDBJ whole genome shotgun (WGS) entry which is preliminary data.</text>
</comment>
<gene>
    <name evidence="1" type="ORF">LCGC14_1606810</name>
</gene>
<dbReference type="AlphaFoldDB" id="A0A0F9I9V8"/>
<reference evidence="1" key="1">
    <citation type="journal article" date="2015" name="Nature">
        <title>Complex archaea that bridge the gap between prokaryotes and eukaryotes.</title>
        <authorList>
            <person name="Spang A."/>
            <person name="Saw J.H."/>
            <person name="Jorgensen S.L."/>
            <person name="Zaremba-Niedzwiedzka K."/>
            <person name="Martijn J."/>
            <person name="Lind A.E."/>
            <person name="van Eijk R."/>
            <person name="Schleper C."/>
            <person name="Guy L."/>
            <person name="Ettema T.J."/>
        </authorList>
    </citation>
    <scope>NUCLEOTIDE SEQUENCE</scope>
</reference>
<accession>A0A0F9I9V8</accession>
<protein>
    <submittedName>
        <fullName evidence="1">Uncharacterized protein</fullName>
    </submittedName>
</protein>
<dbReference type="EMBL" id="LAZR01012958">
    <property type="protein sequence ID" value="KKM24262.1"/>
    <property type="molecule type" value="Genomic_DNA"/>
</dbReference>
<organism evidence="1">
    <name type="scientific">marine sediment metagenome</name>
    <dbReference type="NCBI Taxonomy" id="412755"/>
    <lineage>
        <taxon>unclassified sequences</taxon>
        <taxon>metagenomes</taxon>
        <taxon>ecological metagenomes</taxon>
    </lineage>
</organism>
<proteinExistence type="predicted"/>